<keyword evidence="2" id="KW-0964">Secreted</keyword>
<dbReference type="GO" id="GO:0005576">
    <property type="term" value="C:extracellular region"/>
    <property type="evidence" value="ECO:0007669"/>
    <property type="project" value="UniProtKB-SubCell"/>
</dbReference>
<dbReference type="RefSeq" id="WP_012702308.1">
    <property type="nucleotide sequence ID" value="NC_012560.1"/>
</dbReference>
<evidence type="ECO:0000313" key="7">
    <source>
        <dbReference type="Proteomes" id="UP000002424"/>
    </source>
</evidence>
<dbReference type="InterPro" id="IPR024973">
    <property type="entry name" value="ESPR"/>
</dbReference>
<dbReference type="Pfam" id="PF05860">
    <property type="entry name" value="TPS"/>
    <property type="match status" value="1"/>
</dbReference>
<feature type="compositionally biased region" description="Gly residues" evidence="4">
    <location>
        <begin position="1319"/>
        <end position="1334"/>
    </location>
</feature>
<dbReference type="EnsemblBacteria" id="ACO79933">
    <property type="protein sequence ID" value="ACO79933"/>
    <property type="gene ID" value="Avin_37890"/>
</dbReference>
<feature type="region of interest" description="Disordered" evidence="4">
    <location>
        <begin position="1294"/>
        <end position="1355"/>
    </location>
</feature>
<gene>
    <name evidence="6" type="ordered locus">Avin_37890</name>
</gene>
<dbReference type="Proteomes" id="UP000002424">
    <property type="component" value="Chromosome"/>
</dbReference>
<keyword evidence="3" id="KW-0732">Signal</keyword>
<evidence type="ECO:0000256" key="1">
    <source>
        <dbReference type="ARBA" id="ARBA00004613"/>
    </source>
</evidence>
<evidence type="ECO:0000313" key="6">
    <source>
        <dbReference type="EMBL" id="ACO79933.1"/>
    </source>
</evidence>
<dbReference type="PANTHER" id="PTHR12338">
    <property type="entry name" value="AUTOTRANSPORTER"/>
    <property type="match status" value="1"/>
</dbReference>
<dbReference type="PANTHER" id="PTHR12338:SF8">
    <property type="entry name" value="HEME_HEMOPEXIN-BINDING PROTEIN"/>
    <property type="match status" value="1"/>
</dbReference>
<dbReference type="SUPFAM" id="SSF51126">
    <property type="entry name" value="Pectin lyase-like"/>
    <property type="match status" value="1"/>
</dbReference>
<proteinExistence type="predicted"/>
<dbReference type="Gene3D" id="2.160.20.110">
    <property type="match status" value="3"/>
</dbReference>
<dbReference type="EMBL" id="CP001157">
    <property type="protein sequence ID" value="ACO79933.1"/>
    <property type="molecule type" value="Genomic_DNA"/>
</dbReference>
<dbReference type="HOGENOM" id="CLU_004995_1_0_6"/>
<dbReference type="NCBIfam" id="TIGR01901">
    <property type="entry name" value="adhes_NPXG"/>
    <property type="match status" value="1"/>
</dbReference>
<dbReference type="Pfam" id="PF13018">
    <property type="entry name" value="ESPR"/>
    <property type="match status" value="1"/>
</dbReference>
<keyword evidence="7" id="KW-1185">Reference proteome</keyword>
<evidence type="ECO:0000256" key="2">
    <source>
        <dbReference type="ARBA" id="ARBA00022525"/>
    </source>
</evidence>
<evidence type="ECO:0000256" key="3">
    <source>
        <dbReference type="ARBA" id="ARBA00022729"/>
    </source>
</evidence>
<name>C1DS58_AZOVD</name>
<protein>
    <submittedName>
        <fullName evidence="6">Filamentous hemagglutinin domain-containing protein</fullName>
    </submittedName>
</protein>
<dbReference type="SMART" id="SM00912">
    <property type="entry name" value="Haemagg_act"/>
    <property type="match status" value="1"/>
</dbReference>
<dbReference type="OrthoDB" id="218680at2"/>
<reference evidence="6 7" key="1">
    <citation type="journal article" date="2009" name="J. Bacteriol.">
        <title>Genome sequence of Azotobacter vinelandii, an obligate aerobe specialized to support diverse anaerobic metabolic processes.</title>
        <authorList>
            <person name="Setubal J.C."/>
            <person name="dos Santos P."/>
            <person name="Goldman B.S."/>
            <person name="Ertesvag H."/>
            <person name="Espin G."/>
            <person name="Rubio L.M."/>
            <person name="Valla S."/>
            <person name="Almeida N.F."/>
            <person name="Balasubramanian D."/>
            <person name="Cromes L."/>
            <person name="Curatti L."/>
            <person name="Du Z."/>
            <person name="Godsy E."/>
            <person name="Goodner B."/>
            <person name="Hellner-Burris K."/>
            <person name="Hernandez J.A."/>
            <person name="Houmiel K."/>
            <person name="Imperial J."/>
            <person name="Kennedy C."/>
            <person name="Larson T.J."/>
            <person name="Latreille P."/>
            <person name="Ligon L.S."/>
            <person name="Lu J."/>
            <person name="Maerk M."/>
            <person name="Miller N.M."/>
            <person name="Norton S."/>
            <person name="O'Carroll I.P."/>
            <person name="Paulsen I."/>
            <person name="Raulfs E.C."/>
            <person name="Roemer R."/>
            <person name="Rosser J."/>
            <person name="Segura D."/>
            <person name="Slater S."/>
            <person name="Stricklin S.L."/>
            <person name="Studholme D.J."/>
            <person name="Sun J."/>
            <person name="Viana C.J."/>
            <person name="Wallin E."/>
            <person name="Wang B."/>
            <person name="Wheeler C."/>
            <person name="Zhu H."/>
            <person name="Dean D.R."/>
            <person name="Dixon R."/>
            <person name="Wood D."/>
        </authorList>
    </citation>
    <scope>NUCLEOTIDE SEQUENCE [LARGE SCALE GENOMIC DNA]</scope>
    <source>
        <strain evidence="7">DJ / ATCC BAA-1303</strain>
    </source>
</reference>
<feature type="domain" description="Filamentous haemagglutinin FhaB/tRNA nuclease CdiA-like TPS" evidence="5">
    <location>
        <begin position="48"/>
        <end position="161"/>
    </location>
</feature>
<dbReference type="Gene3D" id="2.160.20.10">
    <property type="entry name" value="Single-stranded right-handed beta-helix, Pectin lyase-like"/>
    <property type="match status" value="1"/>
</dbReference>
<comment type="subcellular location">
    <subcellularLocation>
        <location evidence="1">Secreted</location>
    </subcellularLocation>
</comment>
<sequence length="1419" mass="140114">MNRIFDVIWSHAQNAWVVTSERTVRRGKPGRLRLPILALCLSPLPLQAADLPEGGQIVLGDGLIGTPASNNLQILQNSRKLAIDWQRFDIGADKSVTFRQPDSGAIALNRVIGSDGSAILGKLDANGQVFLINPNGILFGQGASVNVGGLVASTLDLGNEDFEAGSYRFKANGRPAGINNLGSIAASDGGSVALLGGQVGNDGVIQAKLGTVVLAAGDQITLDFAGDGLLNVQVDRAAADALAHNGKLIAADGGSVVMTAGSGDALLKTVVNNEGVIEARTLGNRNGRIALLGDTGQGIVQVGGSLDASAPDTGDGGFIETSGATVRVADTARVTTRAGTGKTGTWRIEPSDLSIGAGGSPAGSSIGADTLSANLAATNVEVASGNDGTGPGDIEVNAAVGWSAVTTLTLTAHNDIDIRADIDATGNGAGLALNPGGNAGYRLFNGASITLSGNGARFSVNGDLYTLIQDLAALQDIAGGDPGGRYALGNDIAASDTGTWNGGAGFEPIGNGETPFTGIFDGLGHRISGLTIDRTTSDNVGLFGTTQGATIRRLGLTDTSILGLSRVGGLVGKASSSTLDSVYSIGNVNGYQYIGGLVGENSGLIANSHGIGAVGGESFVGGLVGSNSGQLIGTFARASVTGTASSIGGLAGSNSGVLMGNFAIGDTLGDTHVGGLVGSNDGGMVAGNYSLGQVGGNTGVGGLAGANLAGLIAANYSNAVVGGNVDTGGLAGLNLGGLVAGGGFGISMPGELASLLGLDGHASFAGGYSIGGLAETATGLGLPGFDDGRLFAGSYSLGSLAGIDSLDGLRTLVDSRLATTGPGIVVPGGLASLDNIRAAIDGIPGDYASHPGSVSGNVNVGGLVGFNSNGIVVGGHNFANVYGNANVGGLVGTSSGLIVGNSASGDVAGRAENTGGLVGYNAGTLRTNYATGSVAGVDRVGGLVGHNVGHVDTSHATGDVASGGDGGGLVGANAGHIENSFALGSVIGAAPRSGGLAGSNSGSIANTYASGSVSGPSEAGGLVGYNSGSIDTSYAIGAVIATGRDVGALLGNNGGSLSRSYWNATTAGGLPGIGTGDTGGAGGLSDGHMMREDSFAGWSISASGGSTAVWRIHEGHTAPLLRAFMTPLAVVADDVTIIYDGSVWAGGSGYTASSITPNFWHRFPKVDHNLIHGTINTSQPARNAGSHAIDSGLYSSQLGYDIGYLPGTLTIDRARLILSASPDSKTYDGTVASSGTVGVAGLATGDTLTATQRYDSAEAGERTLRVDEVAIDDGNGGNNYEVTHRTATGSILAATDNGDGGVGSDGGIGADGGSDDSGNTGGGSDGSENSGGNGGDDDGGDDGNGSNRNRRDKSNFVRLSPAYLAALATREPCRTADQRLDIRQRYRCPVATTTQDQAANESAVPYAIEDGGLRLPEGL</sequence>
<dbReference type="InterPro" id="IPR011050">
    <property type="entry name" value="Pectin_lyase_fold/virulence"/>
</dbReference>
<organism evidence="6 7">
    <name type="scientific">Azotobacter vinelandii (strain DJ / ATCC BAA-1303)</name>
    <dbReference type="NCBI Taxonomy" id="322710"/>
    <lineage>
        <taxon>Bacteria</taxon>
        <taxon>Pseudomonadati</taxon>
        <taxon>Pseudomonadota</taxon>
        <taxon>Gammaproteobacteria</taxon>
        <taxon>Pseudomonadales</taxon>
        <taxon>Pseudomonadaceae</taxon>
        <taxon>Azotobacter</taxon>
    </lineage>
</organism>
<feature type="compositionally biased region" description="Gly residues" evidence="4">
    <location>
        <begin position="1298"/>
        <end position="1312"/>
    </location>
</feature>
<evidence type="ECO:0000259" key="5">
    <source>
        <dbReference type="SMART" id="SM00912"/>
    </source>
</evidence>
<dbReference type="STRING" id="322710.Avin_37890"/>
<dbReference type="InterPro" id="IPR050909">
    <property type="entry name" value="Bact_Autotransporter_VF"/>
</dbReference>
<accession>C1DS58</accession>
<dbReference type="SMR" id="C1DS58"/>
<dbReference type="KEGG" id="avn:Avin_37890"/>
<dbReference type="InterPro" id="IPR012334">
    <property type="entry name" value="Pectin_lyas_fold"/>
</dbReference>
<dbReference type="eggNOG" id="COG3210">
    <property type="taxonomic scope" value="Bacteria"/>
</dbReference>
<dbReference type="InterPro" id="IPR008638">
    <property type="entry name" value="FhaB/CdiA-like_TPS"/>
</dbReference>
<evidence type="ECO:0000256" key="4">
    <source>
        <dbReference type="SAM" id="MobiDB-lite"/>
    </source>
</evidence>
<dbReference type="GeneID" id="88186759"/>